<dbReference type="PANTHER" id="PTHR31325">
    <property type="entry name" value="OS01G0798800 PROTEIN-RELATED"/>
    <property type="match status" value="1"/>
</dbReference>
<dbReference type="Pfam" id="PF04578">
    <property type="entry name" value="DUF594"/>
    <property type="match status" value="1"/>
</dbReference>
<feature type="domain" description="DUF4220" evidence="2">
    <location>
        <begin position="52"/>
        <end position="371"/>
    </location>
</feature>
<keyword evidence="1" id="KW-1133">Transmembrane helix</keyword>
<evidence type="ECO:0000259" key="2">
    <source>
        <dbReference type="Pfam" id="PF13968"/>
    </source>
</evidence>
<feature type="transmembrane region" description="Helical" evidence="1">
    <location>
        <begin position="115"/>
        <end position="135"/>
    </location>
</feature>
<dbReference type="OrthoDB" id="1689146at2759"/>
<protein>
    <recommendedName>
        <fullName evidence="2">DUF4220 domain-containing protein</fullName>
    </recommendedName>
</protein>
<feature type="transmembrane region" description="Helical" evidence="1">
    <location>
        <begin position="86"/>
        <end position="108"/>
    </location>
</feature>
<evidence type="ECO:0000313" key="4">
    <source>
        <dbReference type="Proteomes" id="UP000813462"/>
    </source>
</evidence>
<dbReference type="Pfam" id="PF13968">
    <property type="entry name" value="DUF4220"/>
    <property type="match status" value="1"/>
</dbReference>
<dbReference type="AlphaFoldDB" id="A0A978UJ99"/>
<organism evidence="3 4">
    <name type="scientific">Ziziphus jujuba var. spinosa</name>
    <dbReference type="NCBI Taxonomy" id="714518"/>
    <lineage>
        <taxon>Eukaryota</taxon>
        <taxon>Viridiplantae</taxon>
        <taxon>Streptophyta</taxon>
        <taxon>Embryophyta</taxon>
        <taxon>Tracheophyta</taxon>
        <taxon>Spermatophyta</taxon>
        <taxon>Magnoliopsida</taxon>
        <taxon>eudicotyledons</taxon>
        <taxon>Gunneridae</taxon>
        <taxon>Pentapetalae</taxon>
        <taxon>rosids</taxon>
        <taxon>fabids</taxon>
        <taxon>Rosales</taxon>
        <taxon>Rhamnaceae</taxon>
        <taxon>Paliureae</taxon>
        <taxon>Ziziphus</taxon>
    </lineage>
</organism>
<comment type="caution">
    <text evidence="3">The sequence shown here is derived from an EMBL/GenBank/DDBJ whole genome shotgun (WGS) entry which is preliminary data.</text>
</comment>
<name>A0A978UJ99_ZIZJJ</name>
<keyword evidence="1" id="KW-0812">Transmembrane</keyword>
<accession>A0A978UJ99</accession>
<evidence type="ECO:0000256" key="1">
    <source>
        <dbReference type="SAM" id="Phobius"/>
    </source>
</evidence>
<gene>
    <name evidence="3" type="ORF">FEM48_Zijuj11G0137300</name>
</gene>
<dbReference type="InterPro" id="IPR007658">
    <property type="entry name" value="DUF594"/>
</dbReference>
<feature type="transmembrane region" description="Helical" evidence="1">
    <location>
        <begin position="16"/>
        <end position="38"/>
    </location>
</feature>
<dbReference type="EMBL" id="JAEACU010000011">
    <property type="protein sequence ID" value="KAH7514880.1"/>
    <property type="molecule type" value="Genomic_DNA"/>
</dbReference>
<proteinExistence type="predicted"/>
<sequence>MELTIPKKVEKLWDKWDIPACVLLSLLMQVFLVVFASLRKRSRNPFVVILIWSAYLIADWIAAVTIGLITKVQSQNDRHGNYQNLYAFWASFLLLHLGGPDTITSFALEDNELWLRHIFGLILQVIGAAYCSFLALSYNNLWLPTILVFVVGSVKYAERTMSLYLASMNHFGATVGEPNAEDEEGTKFYFNSESKTSNHMELLMVSYSFLKSFKGIVGGFILSSKAAESSRKLFLQINKPNVCFKLIEYELSLMYEVLHTKVTVVRSRIGFMFRLSSFFLIIGAFLLFCFVVVKDNNKDHEFGGFELSLTYALFIGAIGLDTISGIKLLFSDWILVSNNGLIKRWRKHIPEFVLKRSRWCESVSQYNMIDYCLDERLIWKCKFPDCFRVMIDSVKFMLFPSSSSVDDMEQLKCFIFEELTNKPRNEWGLDEIMSSDSDEINFAQMVLQSHLATEICYHHQTVKELMSYTNERRRERRMSKLISDYIFYLLIMKPEMMGSSVRGANWKKVFQDTFAEAKSQLMQHKIYDHVEACNHFMKYAEVKDKSTSRRGDGMNASSKSLLPDACKDALRRTNWGELCQYWLCLLLLGAIKCRPMLHAQQPSRGGELLTFTLFLIQHLGLLPGDKS</sequence>
<dbReference type="InterPro" id="IPR025315">
    <property type="entry name" value="DUF4220"/>
</dbReference>
<dbReference type="Proteomes" id="UP000813462">
    <property type="component" value="Unassembled WGS sequence"/>
</dbReference>
<keyword evidence="1" id="KW-0472">Membrane</keyword>
<feature type="transmembrane region" description="Helical" evidence="1">
    <location>
        <begin position="271"/>
        <end position="293"/>
    </location>
</feature>
<feature type="transmembrane region" description="Helical" evidence="1">
    <location>
        <begin position="45"/>
        <end position="66"/>
    </location>
</feature>
<evidence type="ECO:0000313" key="3">
    <source>
        <dbReference type="EMBL" id="KAH7514880.1"/>
    </source>
</evidence>
<reference evidence="3" key="1">
    <citation type="journal article" date="2021" name="Front. Plant Sci.">
        <title>Chromosome-Scale Genome Assembly for Chinese Sour Jujube and Insights Into Its Genome Evolution and Domestication Signature.</title>
        <authorList>
            <person name="Shen L.-Y."/>
            <person name="Luo H."/>
            <person name="Wang X.-L."/>
            <person name="Wang X.-M."/>
            <person name="Qiu X.-J."/>
            <person name="Liu H."/>
            <person name="Zhou S.-S."/>
            <person name="Jia K.-H."/>
            <person name="Nie S."/>
            <person name="Bao Y.-T."/>
            <person name="Zhang R.-G."/>
            <person name="Yun Q.-Z."/>
            <person name="Chai Y.-H."/>
            <person name="Lu J.-Y."/>
            <person name="Li Y."/>
            <person name="Zhao S.-W."/>
            <person name="Mao J.-F."/>
            <person name="Jia S.-G."/>
            <person name="Mao Y.-M."/>
        </authorList>
    </citation>
    <scope>NUCLEOTIDE SEQUENCE</scope>
    <source>
        <strain evidence="3">AT0</strain>
        <tissue evidence="3">Leaf</tissue>
    </source>
</reference>
<feature type="transmembrane region" description="Helical" evidence="1">
    <location>
        <begin position="313"/>
        <end position="336"/>
    </location>
</feature>